<dbReference type="PANTHER" id="PTHR30469:SF33">
    <property type="entry name" value="SLR1207 PROTEIN"/>
    <property type="match status" value="1"/>
</dbReference>
<reference evidence="5 6" key="1">
    <citation type="submission" date="2024-03" db="EMBL/GenBank/DDBJ databases">
        <title>Two novel species of the genus Flavobacterium exhibiting potentially degradation of complex polysaccharides.</title>
        <authorList>
            <person name="Lian X."/>
        </authorList>
    </citation>
    <scope>NUCLEOTIDE SEQUENCE [LARGE SCALE GENOMIC DNA]</scope>
    <source>
        <strain evidence="5 6">N6</strain>
    </source>
</reference>
<name>A0ABU9NUX8_9FLAO</name>
<keyword evidence="6" id="KW-1185">Reference proteome</keyword>
<comment type="similarity">
    <text evidence="1">Belongs to the membrane fusion protein (MFP) (TC 8.A.1) family.</text>
</comment>
<evidence type="ECO:0000259" key="4">
    <source>
        <dbReference type="Pfam" id="PF25990"/>
    </source>
</evidence>
<dbReference type="InterPro" id="IPR058625">
    <property type="entry name" value="MdtA-like_BSH"/>
</dbReference>
<proteinExistence type="inferred from homology"/>
<evidence type="ECO:0000256" key="2">
    <source>
        <dbReference type="SAM" id="MobiDB-lite"/>
    </source>
</evidence>
<comment type="caution">
    <text evidence="5">The sequence shown here is derived from an EMBL/GenBank/DDBJ whole genome shotgun (WGS) entry which is preliminary data.</text>
</comment>
<dbReference type="PANTHER" id="PTHR30469">
    <property type="entry name" value="MULTIDRUG RESISTANCE PROTEIN MDTA"/>
    <property type="match status" value="1"/>
</dbReference>
<dbReference type="SUPFAM" id="SSF111369">
    <property type="entry name" value="HlyD-like secretion proteins"/>
    <property type="match status" value="1"/>
</dbReference>
<dbReference type="Pfam" id="PF25990">
    <property type="entry name" value="Beta-barrel_YknX"/>
    <property type="match status" value="1"/>
</dbReference>
<dbReference type="RefSeq" id="WP_342692921.1">
    <property type="nucleotide sequence ID" value="NZ_JBCGDP010000019.1"/>
</dbReference>
<evidence type="ECO:0000259" key="3">
    <source>
        <dbReference type="Pfam" id="PF25917"/>
    </source>
</evidence>
<gene>
    <name evidence="5" type="ORF">WFZ86_16350</name>
</gene>
<dbReference type="NCBIfam" id="TIGR01730">
    <property type="entry name" value="RND_mfp"/>
    <property type="match status" value="1"/>
</dbReference>
<feature type="domain" description="Multidrug resistance protein MdtA-like barrel-sandwich hybrid" evidence="3">
    <location>
        <begin position="59"/>
        <end position="198"/>
    </location>
</feature>
<sequence>MNKRTKIITASVLVAGAIITTIYSFNNKKEILQIETVQAKNGNITNVVTATGTIEATKQVEVGTQVSGVVQKIYVDYNSVVKAGQLIAELDKENLQEILQQEKSAYNVALQDQNYKQVIFERQAALYKANVISKADYQEALFNLNTAKGTALQQSSNLRKAQTNLGYANIYSPIDGVVLSKNVDEGQTVAASYSTPTLFTIAKDLKQMQVEADVDEADIGSIKEGQRVTFSVDAFPDEEFSGSVTQVRLNSTVTSNVVTYTVIIKADNPEEKLKPGLTATVSIYTMEIKDVMTLEAKAFAFEPDRNLLNKYNKNKNAAPVKTKSAPSKDKNIKTIWVKDNNGIHEQEVQVGKNDGINYEITGGLSLGTQIVTTLKKEQAMKGSEGSSSPFMPKPPGKK</sequence>
<dbReference type="InterPro" id="IPR058636">
    <property type="entry name" value="Beta-barrel_YknX"/>
</dbReference>
<dbReference type="Pfam" id="PF25917">
    <property type="entry name" value="BSH_RND"/>
    <property type="match status" value="1"/>
</dbReference>
<dbReference type="Proteomes" id="UP001468798">
    <property type="component" value="Unassembled WGS sequence"/>
</dbReference>
<dbReference type="Gene3D" id="2.40.30.170">
    <property type="match status" value="1"/>
</dbReference>
<dbReference type="Gene3D" id="2.40.420.20">
    <property type="match status" value="1"/>
</dbReference>
<feature type="region of interest" description="Disordered" evidence="2">
    <location>
        <begin position="377"/>
        <end position="398"/>
    </location>
</feature>
<accession>A0ABU9NUX8</accession>
<feature type="domain" description="YknX-like beta-barrel" evidence="4">
    <location>
        <begin position="208"/>
        <end position="283"/>
    </location>
</feature>
<evidence type="ECO:0000313" key="5">
    <source>
        <dbReference type="EMBL" id="MEM0578076.1"/>
    </source>
</evidence>
<evidence type="ECO:0000313" key="6">
    <source>
        <dbReference type="Proteomes" id="UP001468798"/>
    </source>
</evidence>
<dbReference type="InterPro" id="IPR006143">
    <property type="entry name" value="RND_pump_MFP"/>
</dbReference>
<protein>
    <submittedName>
        <fullName evidence="5">Efflux RND transporter periplasmic adaptor subunit</fullName>
    </submittedName>
</protein>
<evidence type="ECO:0000256" key="1">
    <source>
        <dbReference type="ARBA" id="ARBA00009477"/>
    </source>
</evidence>
<dbReference type="EMBL" id="JBCGDP010000019">
    <property type="protein sequence ID" value="MEM0578076.1"/>
    <property type="molecule type" value="Genomic_DNA"/>
</dbReference>
<organism evidence="5 6">
    <name type="scientific">Flavobacterium polysaccharolyticum</name>
    <dbReference type="NCBI Taxonomy" id="3133148"/>
    <lineage>
        <taxon>Bacteria</taxon>
        <taxon>Pseudomonadati</taxon>
        <taxon>Bacteroidota</taxon>
        <taxon>Flavobacteriia</taxon>
        <taxon>Flavobacteriales</taxon>
        <taxon>Flavobacteriaceae</taxon>
        <taxon>Flavobacterium</taxon>
    </lineage>
</organism>
<dbReference type="Gene3D" id="2.40.50.100">
    <property type="match status" value="1"/>
</dbReference>